<reference evidence="12 13" key="1">
    <citation type="submission" date="2016-10" db="EMBL/GenBank/DDBJ databases">
        <authorList>
            <person name="Varghese N."/>
            <person name="Submissions S."/>
        </authorList>
    </citation>
    <scope>NUCLEOTIDE SEQUENCE [LARGE SCALE GENOMIC DNA]</scope>
    <source>
        <strain evidence="12 13">IBRC-M10081</strain>
    </source>
</reference>
<dbReference type="CDD" id="cd17503">
    <property type="entry name" value="MFS_LmrB_MDR_like"/>
    <property type="match status" value="1"/>
</dbReference>
<feature type="transmembrane region" description="Helical" evidence="10">
    <location>
        <begin position="84"/>
        <end position="110"/>
    </location>
</feature>
<evidence type="ECO:0000313" key="13">
    <source>
        <dbReference type="Proteomes" id="UP000243605"/>
    </source>
</evidence>
<dbReference type="RefSeq" id="WP_091475676.1">
    <property type="nucleotide sequence ID" value="NZ_FOIT01000005.1"/>
</dbReference>
<dbReference type="SUPFAM" id="SSF103473">
    <property type="entry name" value="MFS general substrate transporter"/>
    <property type="match status" value="1"/>
</dbReference>
<evidence type="ECO:0000256" key="10">
    <source>
        <dbReference type="SAM" id="Phobius"/>
    </source>
</evidence>
<feature type="transmembrane region" description="Helical" evidence="10">
    <location>
        <begin position="170"/>
        <end position="190"/>
    </location>
</feature>
<evidence type="ECO:0000256" key="8">
    <source>
        <dbReference type="ARBA" id="ARBA00023136"/>
    </source>
</evidence>
<keyword evidence="13" id="KW-1185">Reference proteome</keyword>
<feature type="transmembrane region" description="Helical" evidence="10">
    <location>
        <begin position="234"/>
        <end position="250"/>
    </location>
</feature>
<dbReference type="Pfam" id="PF07690">
    <property type="entry name" value="MFS_1"/>
    <property type="match status" value="1"/>
</dbReference>
<dbReference type="AlphaFoldDB" id="A0A662Z4C4"/>
<evidence type="ECO:0000259" key="11">
    <source>
        <dbReference type="PROSITE" id="PS50850"/>
    </source>
</evidence>
<keyword evidence="7 10" id="KW-1133">Transmembrane helix</keyword>
<feature type="transmembrane region" description="Helical" evidence="10">
    <location>
        <begin position="116"/>
        <end position="136"/>
    </location>
</feature>
<evidence type="ECO:0000256" key="5">
    <source>
        <dbReference type="ARBA" id="ARBA00022475"/>
    </source>
</evidence>
<gene>
    <name evidence="12" type="ORF">SAMN05192557_1656</name>
</gene>
<dbReference type="Gene3D" id="1.20.1720.10">
    <property type="entry name" value="Multidrug resistance protein D"/>
    <property type="match status" value="1"/>
</dbReference>
<dbReference type="InterPro" id="IPR004638">
    <property type="entry name" value="EmrB-like"/>
</dbReference>
<dbReference type="GO" id="GO:0022857">
    <property type="term" value="F:transmembrane transporter activity"/>
    <property type="evidence" value="ECO:0007669"/>
    <property type="project" value="InterPro"/>
</dbReference>
<keyword evidence="8 10" id="KW-0472">Membrane</keyword>
<dbReference type="Gene3D" id="1.20.1250.20">
    <property type="entry name" value="MFS general substrate transporter like domains"/>
    <property type="match status" value="1"/>
</dbReference>
<feature type="transmembrane region" description="Helical" evidence="10">
    <location>
        <begin position="271"/>
        <end position="295"/>
    </location>
</feature>
<dbReference type="InterPro" id="IPR011701">
    <property type="entry name" value="MFS"/>
</dbReference>
<accession>A0A662Z4C4</accession>
<dbReference type="EMBL" id="FOIT01000005">
    <property type="protein sequence ID" value="SEW11150.1"/>
    <property type="molecule type" value="Genomic_DNA"/>
</dbReference>
<comment type="subcellular location">
    <subcellularLocation>
        <location evidence="1">Cell membrane</location>
        <topology evidence="1">Multi-pass membrane protein</topology>
    </subcellularLocation>
</comment>
<keyword evidence="4" id="KW-0813">Transport</keyword>
<feature type="transmembrane region" description="Helical" evidence="10">
    <location>
        <begin position="337"/>
        <end position="355"/>
    </location>
</feature>
<feature type="transmembrane region" description="Helical" evidence="10">
    <location>
        <begin position="16"/>
        <end position="36"/>
    </location>
</feature>
<feature type="domain" description="Major facilitator superfamily (MFS) profile" evidence="11">
    <location>
        <begin position="18"/>
        <end position="469"/>
    </location>
</feature>
<protein>
    <recommendedName>
        <fullName evidence="9">Quinolone resistance protein NorB</fullName>
    </recommendedName>
</protein>
<feature type="transmembrane region" description="Helical" evidence="10">
    <location>
        <begin position="202"/>
        <end position="222"/>
    </location>
</feature>
<name>A0A662Z4C4_9STAP</name>
<evidence type="ECO:0000256" key="1">
    <source>
        <dbReference type="ARBA" id="ARBA00004651"/>
    </source>
</evidence>
<feature type="transmembrane region" description="Helical" evidence="10">
    <location>
        <begin position="143"/>
        <end position="164"/>
    </location>
</feature>
<dbReference type="InterPro" id="IPR020846">
    <property type="entry name" value="MFS_dom"/>
</dbReference>
<feature type="transmembrane region" description="Helical" evidence="10">
    <location>
        <begin position="443"/>
        <end position="464"/>
    </location>
</feature>
<dbReference type="OrthoDB" id="9816041at2"/>
<comment type="similarity">
    <text evidence="3">Belongs to the major facilitator superfamily. EmrB family.</text>
</comment>
<evidence type="ECO:0000256" key="7">
    <source>
        <dbReference type="ARBA" id="ARBA00022989"/>
    </source>
</evidence>
<evidence type="ECO:0000256" key="9">
    <source>
        <dbReference type="ARBA" id="ARBA00040594"/>
    </source>
</evidence>
<comment type="similarity">
    <text evidence="2">Belongs to the major facilitator superfamily. TCR/Tet family.</text>
</comment>
<proteinExistence type="inferred from homology"/>
<dbReference type="PANTHER" id="PTHR42718">
    <property type="entry name" value="MAJOR FACILITATOR SUPERFAMILY MULTIDRUG TRANSPORTER MFSC"/>
    <property type="match status" value="1"/>
</dbReference>
<evidence type="ECO:0000256" key="3">
    <source>
        <dbReference type="ARBA" id="ARBA00008537"/>
    </source>
</evidence>
<sequence length="487" mass="53378">MNQTLKTEPRIQVPDYKLIAILISGAFVSLLANTFLNVALPSIQNEFGVSTSTVQWVSTGYMLTSGIVIPITAYLMTRFHTKTLFLTAMLFFLTGTLLAGTAPVFGMLLLGRMTQAIGSSILMPLLMNVIISNFSIERRGYALGLFSFVMFFAPAIGPTISGVIVEFFSWRYLFFMIMPVILVVITFGYFKIPLTSSKKEARLDIPSVILSTIGFGSLLFGLSSAGNRGFLDPIVLASIVIGFITLFIYVRKQWTMEFPMLNLRAFKFPMFSMSMLIISTINMAIFSGFILMPMYIIEVQGRSPIEAGLLIMPGALIMGLMSPLSGKLYDTFGAKRLALIGLPIAIVSNYYFSTMDVDTSLTMLMIVFSIRALGMTLVTTPLMTNGMNELTPEMTPHGSSINSMVQQVSGAIGTATLITVMQVRMNTRIAEGQTTQLAMLEGINLTFLIASSILTVSFLLTFFIRRVTTNSTIDTGAAKVKAVKTNK</sequence>
<feature type="transmembrane region" description="Helical" evidence="10">
    <location>
        <begin position="56"/>
        <end position="77"/>
    </location>
</feature>
<dbReference type="NCBIfam" id="TIGR00711">
    <property type="entry name" value="efflux_EmrB"/>
    <property type="match status" value="1"/>
</dbReference>
<keyword evidence="5" id="KW-1003">Cell membrane</keyword>
<dbReference type="PRINTS" id="PR01036">
    <property type="entry name" value="TCRTETB"/>
</dbReference>
<keyword evidence="6 10" id="KW-0812">Transmembrane</keyword>
<dbReference type="Proteomes" id="UP000243605">
    <property type="component" value="Unassembled WGS sequence"/>
</dbReference>
<dbReference type="PANTHER" id="PTHR42718:SF9">
    <property type="entry name" value="MAJOR FACILITATOR SUPERFAMILY MULTIDRUG TRANSPORTER MFSC"/>
    <property type="match status" value="1"/>
</dbReference>
<organism evidence="12 13">
    <name type="scientific">Aliicoccus persicus</name>
    <dbReference type="NCBI Taxonomy" id="930138"/>
    <lineage>
        <taxon>Bacteria</taxon>
        <taxon>Bacillati</taxon>
        <taxon>Bacillota</taxon>
        <taxon>Bacilli</taxon>
        <taxon>Bacillales</taxon>
        <taxon>Staphylococcaceae</taxon>
        <taxon>Aliicoccus</taxon>
    </lineage>
</organism>
<dbReference type="InterPro" id="IPR036259">
    <property type="entry name" value="MFS_trans_sf"/>
</dbReference>
<dbReference type="PROSITE" id="PS50850">
    <property type="entry name" value="MFS"/>
    <property type="match status" value="1"/>
</dbReference>
<feature type="transmembrane region" description="Helical" evidence="10">
    <location>
        <begin position="307"/>
        <end position="325"/>
    </location>
</feature>
<evidence type="ECO:0000256" key="6">
    <source>
        <dbReference type="ARBA" id="ARBA00022692"/>
    </source>
</evidence>
<evidence type="ECO:0000313" key="12">
    <source>
        <dbReference type="EMBL" id="SEW11150.1"/>
    </source>
</evidence>
<evidence type="ECO:0000256" key="4">
    <source>
        <dbReference type="ARBA" id="ARBA00022448"/>
    </source>
</evidence>
<evidence type="ECO:0000256" key="2">
    <source>
        <dbReference type="ARBA" id="ARBA00007520"/>
    </source>
</evidence>
<dbReference type="GO" id="GO:0005886">
    <property type="term" value="C:plasma membrane"/>
    <property type="evidence" value="ECO:0007669"/>
    <property type="project" value="UniProtKB-SubCell"/>
</dbReference>